<protein>
    <submittedName>
        <fullName evidence="1">Uncharacterized protein</fullName>
    </submittedName>
</protein>
<dbReference type="AlphaFoldDB" id="A0A6J4SB13"/>
<dbReference type="EMBL" id="CADCVL010000377">
    <property type="protein sequence ID" value="CAA9494575.1"/>
    <property type="molecule type" value="Genomic_DNA"/>
</dbReference>
<name>A0A6J4SB13_9ACTN</name>
<sequence>MDERRGRVNYRGPADFPLLLSDLGAVALPYRATVRGLRTAVSLQQQGYSHGS</sequence>
<reference evidence="1" key="1">
    <citation type="submission" date="2020-02" db="EMBL/GenBank/DDBJ databases">
        <authorList>
            <person name="Meier V. D."/>
        </authorList>
    </citation>
    <scope>NUCLEOTIDE SEQUENCE</scope>
    <source>
        <strain evidence="1">AVDCRST_MAG65</strain>
    </source>
</reference>
<evidence type="ECO:0000313" key="1">
    <source>
        <dbReference type="EMBL" id="CAA9494575.1"/>
    </source>
</evidence>
<organism evidence="1">
    <name type="scientific">uncultured Solirubrobacteraceae bacterium</name>
    <dbReference type="NCBI Taxonomy" id="1162706"/>
    <lineage>
        <taxon>Bacteria</taxon>
        <taxon>Bacillati</taxon>
        <taxon>Actinomycetota</taxon>
        <taxon>Thermoleophilia</taxon>
        <taxon>Solirubrobacterales</taxon>
        <taxon>Solirubrobacteraceae</taxon>
        <taxon>environmental samples</taxon>
    </lineage>
</organism>
<proteinExistence type="predicted"/>
<accession>A0A6J4SB13</accession>
<gene>
    <name evidence="1" type="ORF">AVDCRST_MAG65-2227</name>
</gene>